<evidence type="ECO:0000313" key="2">
    <source>
        <dbReference type="EMBL" id="KAF1981694.1"/>
    </source>
</evidence>
<dbReference type="OrthoDB" id="10263155at2759"/>
<name>A0A6G1GLK0_9PEZI</name>
<feature type="domain" description="MJ1316 RNA cyclic group end recognition" evidence="1">
    <location>
        <begin position="12"/>
        <end position="80"/>
    </location>
</feature>
<feature type="non-terminal residue" evidence="2">
    <location>
        <position position="83"/>
    </location>
</feature>
<keyword evidence="3" id="KW-1185">Reference proteome</keyword>
<reference evidence="2" key="1">
    <citation type="journal article" date="2020" name="Stud. Mycol.">
        <title>101 Dothideomycetes genomes: a test case for predicting lifestyles and emergence of pathogens.</title>
        <authorList>
            <person name="Haridas S."/>
            <person name="Albert R."/>
            <person name="Binder M."/>
            <person name="Bloem J."/>
            <person name="Labutti K."/>
            <person name="Salamov A."/>
            <person name="Andreopoulos B."/>
            <person name="Baker S."/>
            <person name="Barry K."/>
            <person name="Bills G."/>
            <person name="Bluhm B."/>
            <person name="Cannon C."/>
            <person name="Castanera R."/>
            <person name="Culley D."/>
            <person name="Daum C."/>
            <person name="Ezra D."/>
            <person name="Gonzalez J."/>
            <person name="Henrissat B."/>
            <person name="Kuo A."/>
            <person name="Liang C."/>
            <person name="Lipzen A."/>
            <person name="Lutzoni F."/>
            <person name="Magnuson J."/>
            <person name="Mondo S."/>
            <person name="Nolan M."/>
            <person name="Ohm R."/>
            <person name="Pangilinan J."/>
            <person name="Park H.-J."/>
            <person name="Ramirez L."/>
            <person name="Alfaro M."/>
            <person name="Sun H."/>
            <person name="Tritt A."/>
            <person name="Yoshinaga Y."/>
            <person name="Zwiers L.-H."/>
            <person name="Turgeon B."/>
            <person name="Goodwin S."/>
            <person name="Spatafora J."/>
            <person name="Crous P."/>
            <person name="Grigoriev I."/>
        </authorList>
    </citation>
    <scope>NUCLEOTIDE SEQUENCE</scope>
    <source>
        <strain evidence="2">CBS 113979</strain>
    </source>
</reference>
<dbReference type="AlphaFoldDB" id="A0A6G1GLK0"/>
<dbReference type="Proteomes" id="UP000800041">
    <property type="component" value="Unassembled WGS sequence"/>
</dbReference>
<dbReference type="Pfam" id="PF04457">
    <property type="entry name" value="MJ1316"/>
    <property type="match status" value="1"/>
</dbReference>
<sequence>KQIRSAAAKFPPALTILSRLRWDAAFCVEDYLVVYLDRHTGYQSVAVEEWKGESSDEGFVPQHRISAFVDRRSGEVVWHRGRR</sequence>
<evidence type="ECO:0000259" key="1">
    <source>
        <dbReference type="Pfam" id="PF04457"/>
    </source>
</evidence>
<dbReference type="EMBL" id="ML977195">
    <property type="protein sequence ID" value="KAF1981694.1"/>
    <property type="molecule type" value="Genomic_DNA"/>
</dbReference>
<protein>
    <recommendedName>
        <fullName evidence="1">MJ1316 RNA cyclic group end recognition domain-containing protein</fullName>
    </recommendedName>
</protein>
<proteinExistence type="predicted"/>
<organism evidence="2 3">
    <name type="scientific">Aulographum hederae CBS 113979</name>
    <dbReference type="NCBI Taxonomy" id="1176131"/>
    <lineage>
        <taxon>Eukaryota</taxon>
        <taxon>Fungi</taxon>
        <taxon>Dikarya</taxon>
        <taxon>Ascomycota</taxon>
        <taxon>Pezizomycotina</taxon>
        <taxon>Dothideomycetes</taxon>
        <taxon>Pleosporomycetidae</taxon>
        <taxon>Aulographales</taxon>
        <taxon>Aulographaceae</taxon>
    </lineage>
</organism>
<evidence type="ECO:0000313" key="3">
    <source>
        <dbReference type="Proteomes" id="UP000800041"/>
    </source>
</evidence>
<accession>A0A6G1GLK0</accession>
<feature type="non-terminal residue" evidence="2">
    <location>
        <position position="1"/>
    </location>
</feature>
<gene>
    <name evidence="2" type="ORF">K402DRAFT_310483</name>
</gene>
<dbReference type="InterPro" id="IPR040459">
    <property type="entry name" value="MJ1316"/>
</dbReference>